<name>A0A7J7D7I7_TRIWF</name>
<feature type="transmembrane region" description="Helical" evidence="2">
    <location>
        <begin position="83"/>
        <end position="101"/>
    </location>
</feature>
<dbReference type="InParanoid" id="A0A7J7D7I7"/>
<evidence type="ECO:0000313" key="4">
    <source>
        <dbReference type="EMBL" id="KAF5742340.1"/>
    </source>
</evidence>
<protein>
    <submittedName>
        <fullName evidence="4">14-3-3 family protein epsilon</fullName>
    </submittedName>
</protein>
<dbReference type="Gene3D" id="1.20.190.20">
    <property type="entry name" value="14-3-3 domain"/>
    <property type="match status" value="1"/>
</dbReference>
<organism evidence="4 5">
    <name type="scientific">Tripterygium wilfordii</name>
    <name type="common">Thunder God vine</name>
    <dbReference type="NCBI Taxonomy" id="458696"/>
    <lineage>
        <taxon>Eukaryota</taxon>
        <taxon>Viridiplantae</taxon>
        <taxon>Streptophyta</taxon>
        <taxon>Embryophyta</taxon>
        <taxon>Tracheophyta</taxon>
        <taxon>Spermatophyta</taxon>
        <taxon>Magnoliopsida</taxon>
        <taxon>eudicotyledons</taxon>
        <taxon>Gunneridae</taxon>
        <taxon>Pentapetalae</taxon>
        <taxon>rosids</taxon>
        <taxon>fabids</taxon>
        <taxon>Celastrales</taxon>
        <taxon>Celastraceae</taxon>
        <taxon>Tripterygium</taxon>
    </lineage>
</organism>
<dbReference type="PANTHER" id="PTHR18860">
    <property type="entry name" value="14-3-3 PROTEIN"/>
    <property type="match status" value="1"/>
</dbReference>
<dbReference type="InterPro" id="IPR036815">
    <property type="entry name" value="14-3-3_dom_sf"/>
</dbReference>
<evidence type="ECO:0000256" key="1">
    <source>
        <dbReference type="ARBA" id="ARBA00006141"/>
    </source>
</evidence>
<accession>A0A7J7D7I7</accession>
<sequence>MPFLANKATTPRVSRAWTAISQKPLCPVTPESCPVPAISLFSVSSGGEIVGERYSHREISGHGSHQGKREPHLRRQARRTGRALTHSIGLGLALNFSVFFYEILSSPERACHLAKQAFDGAISELDSLSEECYKDSTLIM</sequence>
<keyword evidence="2" id="KW-0472">Membrane</keyword>
<dbReference type="Pfam" id="PF00244">
    <property type="entry name" value="14-3-3"/>
    <property type="match status" value="1"/>
</dbReference>
<dbReference type="InterPro" id="IPR000308">
    <property type="entry name" value="14-3-3"/>
</dbReference>
<comment type="similarity">
    <text evidence="1">Belongs to the 14-3-3 family.</text>
</comment>
<comment type="caution">
    <text evidence="4">The sequence shown here is derived from an EMBL/GenBank/DDBJ whole genome shotgun (WGS) entry which is preliminary data.</text>
</comment>
<dbReference type="EMBL" id="JAAARO010000009">
    <property type="protein sequence ID" value="KAF5742340.1"/>
    <property type="molecule type" value="Genomic_DNA"/>
</dbReference>
<keyword evidence="2" id="KW-0812">Transmembrane</keyword>
<dbReference type="SMART" id="SM00101">
    <property type="entry name" value="14_3_3"/>
    <property type="match status" value="1"/>
</dbReference>
<evidence type="ECO:0000313" key="5">
    <source>
        <dbReference type="Proteomes" id="UP000593562"/>
    </source>
</evidence>
<dbReference type="AlphaFoldDB" id="A0A7J7D7I7"/>
<dbReference type="Proteomes" id="UP000593562">
    <property type="component" value="Unassembled WGS sequence"/>
</dbReference>
<evidence type="ECO:0000259" key="3">
    <source>
        <dbReference type="SMART" id="SM00101"/>
    </source>
</evidence>
<feature type="domain" description="14-3-3" evidence="3">
    <location>
        <begin position="1"/>
        <end position="140"/>
    </location>
</feature>
<proteinExistence type="inferred from homology"/>
<reference evidence="4 5" key="1">
    <citation type="journal article" date="2020" name="Nat. Commun.">
        <title>Genome of Tripterygium wilfordii and identification of cytochrome P450 involved in triptolide biosynthesis.</title>
        <authorList>
            <person name="Tu L."/>
            <person name="Su P."/>
            <person name="Zhang Z."/>
            <person name="Gao L."/>
            <person name="Wang J."/>
            <person name="Hu T."/>
            <person name="Zhou J."/>
            <person name="Zhang Y."/>
            <person name="Zhao Y."/>
            <person name="Liu Y."/>
            <person name="Song Y."/>
            <person name="Tong Y."/>
            <person name="Lu Y."/>
            <person name="Yang J."/>
            <person name="Xu C."/>
            <person name="Jia M."/>
            <person name="Peters R.J."/>
            <person name="Huang L."/>
            <person name="Gao W."/>
        </authorList>
    </citation>
    <scope>NUCLEOTIDE SEQUENCE [LARGE SCALE GENOMIC DNA]</scope>
    <source>
        <strain evidence="5">cv. XIE 37</strain>
        <tissue evidence="4">Leaf</tissue>
    </source>
</reference>
<keyword evidence="2" id="KW-1133">Transmembrane helix</keyword>
<dbReference type="InterPro" id="IPR023410">
    <property type="entry name" value="14-3-3_domain"/>
</dbReference>
<gene>
    <name evidence="4" type="ORF">HS088_TW09G00384</name>
</gene>
<dbReference type="SUPFAM" id="SSF48445">
    <property type="entry name" value="14-3-3 protein"/>
    <property type="match status" value="1"/>
</dbReference>
<evidence type="ECO:0000256" key="2">
    <source>
        <dbReference type="SAM" id="Phobius"/>
    </source>
</evidence>
<keyword evidence="5" id="KW-1185">Reference proteome</keyword>